<name>A0ABV6UJW1_9ACTN</name>
<evidence type="ECO:0000313" key="3">
    <source>
        <dbReference type="EMBL" id="MFC1401741.1"/>
    </source>
</evidence>
<evidence type="ECO:0000256" key="1">
    <source>
        <dbReference type="SAM" id="MobiDB-lite"/>
    </source>
</evidence>
<feature type="compositionally biased region" description="Low complexity" evidence="1">
    <location>
        <begin position="23"/>
        <end position="41"/>
    </location>
</feature>
<comment type="caution">
    <text evidence="3">The sequence shown here is derived from an EMBL/GenBank/DDBJ whole genome shotgun (WGS) entry which is preliminary data.</text>
</comment>
<dbReference type="RefSeq" id="WP_157624027.1">
    <property type="nucleotide sequence ID" value="NZ_JBHEZZ010000004.1"/>
</dbReference>
<protein>
    <submittedName>
        <fullName evidence="3">Uncharacterized protein</fullName>
    </submittedName>
</protein>
<organism evidence="3 4">
    <name type="scientific">Streptacidiphilus cavernicola</name>
    <dbReference type="NCBI Taxonomy" id="3342716"/>
    <lineage>
        <taxon>Bacteria</taxon>
        <taxon>Bacillati</taxon>
        <taxon>Actinomycetota</taxon>
        <taxon>Actinomycetes</taxon>
        <taxon>Kitasatosporales</taxon>
        <taxon>Streptomycetaceae</taxon>
        <taxon>Streptacidiphilus</taxon>
    </lineage>
</organism>
<keyword evidence="4" id="KW-1185">Reference proteome</keyword>
<keyword evidence="2" id="KW-0732">Signal</keyword>
<evidence type="ECO:0000313" key="4">
    <source>
        <dbReference type="Proteomes" id="UP001592528"/>
    </source>
</evidence>
<reference evidence="3 4" key="1">
    <citation type="submission" date="2024-09" db="EMBL/GenBank/DDBJ databases">
        <authorList>
            <person name="Lee S.D."/>
        </authorList>
    </citation>
    <scope>NUCLEOTIDE SEQUENCE [LARGE SCALE GENOMIC DNA]</scope>
    <source>
        <strain evidence="3 4">N1-5</strain>
    </source>
</reference>
<sequence>MTRTVIRTALLAAGAALLAGCASQPGPGAASASPSTRPATSVVPSRPATLSPQQTARADVSAMAKAFVAPPGARRLAGAPAGSANLLPPFSFGDKNDVVTTGWWSYSGTPDQAVGWFMSHVPPGTTRTGTGTMNSVPFVTFGRPATALLQSRELDVQVAVHDGSTLLRVDAQDTWRPAHPAAAVIPAGVTRLVVIASPGSNPSKALPGQRTLATVTDPTLVARTVAVVNALPTAPVGVFNCPNDGGAELTLDFYRGHGDTDGTSPAAVVVDRMGGCGGTLLSVRGVPQGVALADSSQQILSLLKLTFPGRAG</sequence>
<evidence type="ECO:0000256" key="2">
    <source>
        <dbReference type="SAM" id="SignalP"/>
    </source>
</evidence>
<feature type="chain" id="PRO_5046988182" evidence="2">
    <location>
        <begin position="33"/>
        <end position="312"/>
    </location>
</feature>
<feature type="signal peptide" evidence="2">
    <location>
        <begin position="1"/>
        <end position="32"/>
    </location>
</feature>
<dbReference type="Proteomes" id="UP001592528">
    <property type="component" value="Unassembled WGS sequence"/>
</dbReference>
<dbReference type="EMBL" id="JBHEZZ010000004">
    <property type="protein sequence ID" value="MFC1401741.1"/>
    <property type="molecule type" value="Genomic_DNA"/>
</dbReference>
<feature type="region of interest" description="Disordered" evidence="1">
    <location>
        <begin position="23"/>
        <end position="52"/>
    </location>
</feature>
<accession>A0ABV6UJW1</accession>
<proteinExistence type="predicted"/>
<gene>
    <name evidence="3" type="ORF">ACEZDJ_10615</name>
</gene>
<dbReference type="PROSITE" id="PS51257">
    <property type="entry name" value="PROKAR_LIPOPROTEIN"/>
    <property type="match status" value="1"/>
</dbReference>